<dbReference type="RefSeq" id="WP_074259344.1">
    <property type="nucleotide sequence ID" value="NZ_FSRJ01000001.1"/>
</dbReference>
<proteinExistence type="predicted"/>
<evidence type="ECO:0000259" key="1">
    <source>
        <dbReference type="PROSITE" id="PS51708"/>
    </source>
</evidence>
<evidence type="ECO:0000313" key="3">
    <source>
        <dbReference type="Proteomes" id="UP000184699"/>
    </source>
</evidence>
<name>A0A1N6E931_9MICO</name>
<dbReference type="STRING" id="232089.SAMN05443544_1227"/>
<dbReference type="EMBL" id="FSRJ01000001">
    <property type="protein sequence ID" value="SIN79503.1"/>
    <property type="molecule type" value="Genomic_DNA"/>
</dbReference>
<dbReference type="OrthoDB" id="9777271at2"/>
<dbReference type="PROSITE" id="PS51708">
    <property type="entry name" value="CHAD"/>
    <property type="match status" value="1"/>
</dbReference>
<organism evidence="2 3">
    <name type="scientific">Agromyces cerinus subsp. cerinus</name>
    <dbReference type="NCBI Taxonomy" id="232089"/>
    <lineage>
        <taxon>Bacteria</taxon>
        <taxon>Bacillati</taxon>
        <taxon>Actinomycetota</taxon>
        <taxon>Actinomycetes</taxon>
        <taxon>Micrococcales</taxon>
        <taxon>Microbacteriaceae</taxon>
        <taxon>Agromyces</taxon>
    </lineage>
</organism>
<dbReference type="Pfam" id="PF05235">
    <property type="entry name" value="CHAD"/>
    <property type="match status" value="1"/>
</dbReference>
<dbReference type="Proteomes" id="UP000184699">
    <property type="component" value="Unassembled WGS sequence"/>
</dbReference>
<dbReference type="PANTHER" id="PTHR39339">
    <property type="entry name" value="SLR1444 PROTEIN"/>
    <property type="match status" value="1"/>
</dbReference>
<dbReference type="SMART" id="SM00880">
    <property type="entry name" value="CHAD"/>
    <property type="match status" value="1"/>
</dbReference>
<dbReference type="Gene3D" id="1.40.20.10">
    <property type="entry name" value="CHAD domain"/>
    <property type="match status" value="1"/>
</dbReference>
<dbReference type="InterPro" id="IPR038186">
    <property type="entry name" value="CHAD_dom_sf"/>
</dbReference>
<evidence type="ECO:0000313" key="2">
    <source>
        <dbReference type="EMBL" id="SIN79503.1"/>
    </source>
</evidence>
<dbReference type="AlphaFoldDB" id="A0A1N6E931"/>
<reference evidence="3" key="1">
    <citation type="submission" date="2016-11" db="EMBL/GenBank/DDBJ databases">
        <authorList>
            <person name="Varghese N."/>
            <person name="Submissions S."/>
        </authorList>
    </citation>
    <scope>NUCLEOTIDE SEQUENCE [LARGE SCALE GENOMIC DNA]</scope>
    <source>
        <strain evidence="3">DSM 8595</strain>
    </source>
</reference>
<accession>A0A1N6E931</accession>
<sequence>MAHVDADDDVGAAVLAALRAIADRLDEIEPAALADEADAVHRLRTTVRRLRSVLVVYRPLLEASSVDEVRRRYRTLGRRLGSVRDVEVRLLVAEEALQDAASSGFFDPVVLVRVTAGIVAETTESHQLALRRFVQHERLPGAARRRAALDDLLAQPFGTRREAAARPPLPPLSPLLAREARRTATCASGVDASSAPARLHAMRKAARRLRYAAEALAEGTGVNLGGSAQRLAAAGERIQDVLGDHRDQLLFAEYLRRAASVAARPDEERSVLQGLAVAAERRAAQRVADLEPAVRELRGAERGRLAL</sequence>
<dbReference type="PANTHER" id="PTHR39339:SF1">
    <property type="entry name" value="CHAD DOMAIN-CONTAINING PROTEIN"/>
    <property type="match status" value="1"/>
</dbReference>
<dbReference type="InterPro" id="IPR007899">
    <property type="entry name" value="CHAD_dom"/>
</dbReference>
<gene>
    <name evidence="2" type="ORF">SAMN05443544_1227</name>
</gene>
<protein>
    <submittedName>
        <fullName evidence="2">CHAD domain-containing protein</fullName>
    </submittedName>
</protein>
<keyword evidence="3" id="KW-1185">Reference proteome</keyword>
<feature type="domain" description="CHAD" evidence="1">
    <location>
        <begin position="7"/>
        <end position="302"/>
    </location>
</feature>